<protein>
    <submittedName>
        <fullName evidence="2">Uncharacterized protein</fullName>
    </submittedName>
</protein>
<evidence type="ECO:0000256" key="1">
    <source>
        <dbReference type="SAM" id="MobiDB-lite"/>
    </source>
</evidence>
<proteinExistence type="predicted"/>
<evidence type="ECO:0000313" key="2">
    <source>
        <dbReference type="EMBL" id="OIK28346.1"/>
    </source>
</evidence>
<dbReference type="Proteomes" id="UP000034838">
    <property type="component" value="Unassembled WGS sequence"/>
</dbReference>
<sequence length="61" mass="6816">MKSLLARAMTRIQDTVSGRRDVKEYEAREAEHRGAHNRDANLAQHYIPTAPQIPTSGPGNM</sequence>
<feature type="compositionally biased region" description="Polar residues" evidence="1">
    <location>
        <begin position="52"/>
        <end position="61"/>
    </location>
</feature>
<dbReference type="EMBL" id="LBDA02000012">
    <property type="protein sequence ID" value="OIK28346.1"/>
    <property type="molecule type" value="Genomic_DNA"/>
</dbReference>
<feature type="region of interest" description="Disordered" evidence="1">
    <location>
        <begin position="31"/>
        <end position="61"/>
    </location>
</feature>
<reference evidence="2" key="1">
    <citation type="submission" date="2016-10" db="EMBL/GenBank/DDBJ databases">
        <title>Genome sequence of Streptomyces malaysiense MUSC 136.</title>
        <authorList>
            <person name="Lee L.-H."/>
            <person name="Ser H.-L."/>
        </authorList>
    </citation>
    <scope>NUCLEOTIDE SEQUENCE [LARGE SCALE GENOMIC DNA]</scope>
    <source>
        <strain evidence="2">MUSC 136</strain>
    </source>
</reference>
<keyword evidence="3" id="KW-1185">Reference proteome</keyword>
<dbReference type="OrthoDB" id="4326246at2"/>
<organism evidence="2 3">
    <name type="scientific">Streptomyces malaysiense</name>
    <dbReference type="NCBI Taxonomy" id="1428626"/>
    <lineage>
        <taxon>Bacteria</taxon>
        <taxon>Bacillati</taxon>
        <taxon>Actinomycetota</taxon>
        <taxon>Actinomycetes</taxon>
        <taxon>Kitasatosporales</taxon>
        <taxon>Streptomycetaceae</taxon>
        <taxon>Streptomyces</taxon>
    </lineage>
</organism>
<name>A0A1J4Q5N4_9ACTN</name>
<comment type="caution">
    <text evidence="2">The sequence shown here is derived from an EMBL/GenBank/DDBJ whole genome shotgun (WGS) entry which is preliminary data.</text>
</comment>
<evidence type="ECO:0000313" key="3">
    <source>
        <dbReference type="Proteomes" id="UP000034838"/>
    </source>
</evidence>
<dbReference type="RefSeq" id="WP_046420281.1">
    <property type="nucleotide sequence ID" value="NZ_LBDA02000012.1"/>
</dbReference>
<gene>
    <name evidence="2" type="ORF">VT52_006715</name>
</gene>
<accession>A0A1J4Q5N4</accession>
<dbReference type="AlphaFoldDB" id="A0A1J4Q5N4"/>